<keyword evidence="2" id="KW-1185">Reference proteome</keyword>
<dbReference type="PANTHER" id="PTHR15907">
    <property type="entry name" value="DUF614 FAMILY PROTEIN-RELATED"/>
    <property type="match status" value="1"/>
</dbReference>
<dbReference type="RefSeq" id="XP_005774116.1">
    <property type="nucleotide sequence ID" value="XM_005774059.1"/>
</dbReference>
<dbReference type="HOGENOM" id="CLU_083147_1_2_1"/>
<evidence type="ECO:0000313" key="2">
    <source>
        <dbReference type="Proteomes" id="UP000013827"/>
    </source>
</evidence>
<dbReference type="NCBIfam" id="TIGR01571">
    <property type="entry name" value="A_thal_Cys_rich"/>
    <property type="match status" value="1"/>
</dbReference>
<sequence>MAVPDGEWAVGPWDCCSDPGAGCLVCCCAPCALGQIKEMVTTGNASTGFIGDMETCCLYWLVQGCTGCGFLISMGVRTELRNKYKLPETPCGDCLFNCCCGCCAITQELKEVRTRVVNGGPDSVEMAR</sequence>
<evidence type="ECO:0008006" key="3">
    <source>
        <dbReference type="Google" id="ProtNLM"/>
    </source>
</evidence>
<dbReference type="Proteomes" id="UP000013827">
    <property type="component" value="Unassembled WGS sequence"/>
</dbReference>
<reference evidence="2" key="1">
    <citation type="journal article" date="2013" name="Nature">
        <title>Pan genome of the phytoplankton Emiliania underpins its global distribution.</title>
        <authorList>
            <person name="Read B.A."/>
            <person name="Kegel J."/>
            <person name="Klute M.J."/>
            <person name="Kuo A."/>
            <person name="Lefebvre S.C."/>
            <person name="Maumus F."/>
            <person name="Mayer C."/>
            <person name="Miller J."/>
            <person name="Monier A."/>
            <person name="Salamov A."/>
            <person name="Young J."/>
            <person name="Aguilar M."/>
            <person name="Claverie J.M."/>
            <person name="Frickenhaus S."/>
            <person name="Gonzalez K."/>
            <person name="Herman E.K."/>
            <person name="Lin Y.C."/>
            <person name="Napier J."/>
            <person name="Ogata H."/>
            <person name="Sarno A.F."/>
            <person name="Shmutz J."/>
            <person name="Schroeder D."/>
            <person name="de Vargas C."/>
            <person name="Verret F."/>
            <person name="von Dassow P."/>
            <person name="Valentin K."/>
            <person name="Van de Peer Y."/>
            <person name="Wheeler G."/>
            <person name="Dacks J.B."/>
            <person name="Delwiche C.F."/>
            <person name="Dyhrman S.T."/>
            <person name="Glockner G."/>
            <person name="John U."/>
            <person name="Richards T."/>
            <person name="Worden A.Z."/>
            <person name="Zhang X."/>
            <person name="Grigoriev I.V."/>
            <person name="Allen A.E."/>
            <person name="Bidle K."/>
            <person name="Borodovsky M."/>
            <person name="Bowler C."/>
            <person name="Brownlee C."/>
            <person name="Cock J.M."/>
            <person name="Elias M."/>
            <person name="Gladyshev V.N."/>
            <person name="Groth M."/>
            <person name="Guda C."/>
            <person name="Hadaegh A."/>
            <person name="Iglesias-Rodriguez M.D."/>
            <person name="Jenkins J."/>
            <person name="Jones B.M."/>
            <person name="Lawson T."/>
            <person name="Leese F."/>
            <person name="Lindquist E."/>
            <person name="Lobanov A."/>
            <person name="Lomsadze A."/>
            <person name="Malik S.B."/>
            <person name="Marsh M.E."/>
            <person name="Mackinder L."/>
            <person name="Mock T."/>
            <person name="Mueller-Roeber B."/>
            <person name="Pagarete A."/>
            <person name="Parker M."/>
            <person name="Probert I."/>
            <person name="Quesneville H."/>
            <person name="Raines C."/>
            <person name="Rensing S.A."/>
            <person name="Riano-Pachon D.M."/>
            <person name="Richier S."/>
            <person name="Rokitta S."/>
            <person name="Shiraiwa Y."/>
            <person name="Soanes D.M."/>
            <person name="van der Giezen M."/>
            <person name="Wahlund T.M."/>
            <person name="Williams B."/>
            <person name="Wilson W."/>
            <person name="Wolfe G."/>
            <person name="Wurch L.L."/>
        </authorList>
    </citation>
    <scope>NUCLEOTIDE SEQUENCE</scope>
</reference>
<dbReference type="EnsemblProtists" id="EOD21687">
    <property type="protein sequence ID" value="EOD21687"/>
    <property type="gene ID" value="EMIHUDRAFT_207700"/>
</dbReference>
<accession>A0A0D3JDV2</accession>
<dbReference type="eggNOG" id="ENOG502S00T">
    <property type="taxonomic scope" value="Eukaryota"/>
</dbReference>
<reference evidence="1" key="2">
    <citation type="submission" date="2024-10" db="UniProtKB">
        <authorList>
            <consortium name="EnsemblProtists"/>
        </authorList>
    </citation>
    <scope>IDENTIFICATION</scope>
</reference>
<protein>
    <recommendedName>
        <fullName evidence="3">PLAC8 family protein</fullName>
    </recommendedName>
</protein>
<dbReference type="AlphaFoldDB" id="A0A0D3JDV2"/>
<dbReference type="PaxDb" id="2903-EOD21687"/>
<evidence type="ECO:0000313" key="1">
    <source>
        <dbReference type="EnsemblProtists" id="EOD21687"/>
    </source>
</evidence>
<dbReference type="Pfam" id="PF04749">
    <property type="entry name" value="PLAC8"/>
    <property type="match status" value="1"/>
</dbReference>
<dbReference type="OMA" id="KQCCFAF"/>
<dbReference type="InterPro" id="IPR006461">
    <property type="entry name" value="PLAC_motif_containing"/>
</dbReference>
<dbReference type="GeneID" id="17267194"/>
<dbReference type="KEGG" id="ehx:EMIHUDRAFT_207700"/>
<proteinExistence type="predicted"/>
<name>A0A0D3JDV2_EMIH1</name>
<organism evidence="1 2">
    <name type="scientific">Emiliania huxleyi (strain CCMP1516)</name>
    <dbReference type="NCBI Taxonomy" id="280463"/>
    <lineage>
        <taxon>Eukaryota</taxon>
        <taxon>Haptista</taxon>
        <taxon>Haptophyta</taxon>
        <taxon>Prymnesiophyceae</taxon>
        <taxon>Isochrysidales</taxon>
        <taxon>Noelaerhabdaceae</taxon>
        <taxon>Emiliania</taxon>
    </lineage>
</organism>
<dbReference type="STRING" id="2903.R1CGP7"/>